<dbReference type="AlphaFoldDB" id="A0A2T3YUI0"/>
<evidence type="ECO:0000256" key="1">
    <source>
        <dbReference type="SAM" id="Phobius"/>
    </source>
</evidence>
<keyword evidence="1" id="KW-0812">Transmembrane</keyword>
<sequence length="288" mass="32072">MDKVWFKLRQTHYPPGPEQIILSGDGDDSQAPLCLGHCIADLKHLDFPINSGAVLPFPQRMNVFSSHVVDFKWERKRGFATSLALATSAPIAASLGLLTIKASISVAFKRSVSQYEEYNRLDTYIVQPNSRYIQQCLEREELKKYIGDKANWSFFMITGLRVARAGKRSNTAMRNVEVKGGPDADLSTAAASEVTNKNNVAWENNTKEGQLSDFVWAIRLAKVHKGFLMTDWSVDTCTHRATFHMESGQEVDVGAVVKNEGLESFQVVEDDDLGEAIVLDEELLSGEN</sequence>
<protein>
    <submittedName>
        <fullName evidence="2">Uncharacterized protein</fullName>
    </submittedName>
</protein>
<dbReference type="Proteomes" id="UP000240493">
    <property type="component" value="Unassembled WGS sequence"/>
</dbReference>
<name>A0A2T3YUI0_TRIA4</name>
<keyword evidence="1" id="KW-1133">Transmembrane helix</keyword>
<organism evidence="2 3">
    <name type="scientific">Trichoderma asperellum (strain ATCC 204424 / CBS 433.97 / NBRC 101777)</name>
    <dbReference type="NCBI Taxonomy" id="1042311"/>
    <lineage>
        <taxon>Eukaryota</taxon>
        <taxon>Fungi</taxon>
        <taxon>Dikarya</taxon>
        <taxon>Ascomycota</taxon>
        <taxon>Pezizomycotina</taxon>
        <taxon>Sordariomycetes</taxon>
        <taxon>Hypocreomycetidae</taxon>
        <taxon>Hypocreales</taxon>
        <taxon>Hypocreaceae</taxon>
        <taxon>Trichoderma</taxon>
    </lineage>
</organism>
<accession>A0A2T3YUI0</accession>
<gene>
    <name evidence="2" type="ORF">M441DRAFT_203428</name>
</gene>
<keyword evidence="1" id="KW-0472">Membrane</keyword>
<evidence type="ECO:0000313" key="2">
    <source>
        <dbReference type="EMBL" id="PTB36230.1"/>
    </source>
</evidence>
<keyword evidence="3" id="KW-1185">Reference proteome</keyword>
<evidence type="ECO:0000313" key="3">
    <source>
        <dbReference type="Proteomes" id="UP000240493"/>
    </source>
</evidence>
<dbReference type="EMBL" id="KZ679271">
    <property type="protein sequence ID" value="PTB36230.1"/>
    <property type="molecule type" value="Genomic_DNA"/>
</dbReference>
<dbReference type="OrthoDB" id="4500473at2759"/>
<feature type="transmembrane region" description="Helical" evidence="1">
    <location>
        <begin position="79"/>
        <end position="100"/>
    </location>
</feature>
<proteinExistence type="predicted"/>
<reference evidence="2 3" key="1">
    <citation type="submission" date="2016-07" db="EMBL/GenBank/DDBJ databases">
        <title>Multiple horizontal gene transfer events from other fungi enriched the ability of initially mycotrophic Trichoderma (Ascomycota) to feed on dead plant biomass.</title>
        <authorList>
            <consortium name="DOE Joint Genome Institute"/>
            <person name="Aerts A."/>
            <person name="Atanasova L."/>
            <person name="Chenthamara K."/>
            <person name="Zhang J."/>
            <person name="Grujic M."/>
            <person name="Henrissat B."/>
            <person name="Kuo A."/>
            <person name="Salamov A."/>
            <person name="Lipzen A."/>
            <person name="Labutti K."/>
            <person name="Barry K."/>
            <person name="Miao Y."/>
            <person name="Rahimi M.J."/>
            <person name="Shen Q."/>
            <person name="Grigoriev I.V."/>
            <person name="Kubicek C.P."/>
            <person name="Druzhinina I.S."/>
        </authorList>
    </citation>
    <scope>NUCLEOTIDE SEQUENCE [LARGE SCALE GENOMIC DNA]</scope>
    <source>
        <strain evidence="2 3">CBS 433.97</strain>
    </source>
</reference>